<sequence length="392" mass="46463">MFVDFYYLLRDSKIPVSITEFLSLTEIFSKNLIQNTVEFYYITRSLLVKDEKYYDIFDQVFMKYFNDAYVPEKLKDEILDWLDQPTDSIFDMLSLTEEEKKILELYDWEDLRKKFEARMLEQTKEHHGGNYWIGTRGTSPFGWGGKKPGGIRVGGIGGMRSAIQIAQKRQFRDYRSDRILDTRQIQIALRKLRKLSKIGAPDVLNLDETIQKTCKLGGEIEFVWEKQKKNNLKLLLLMDVGGSMDPFTYMVEQLFSVANRANHFKKFKYFYFHNCIYDNLYESMELWNKNKIPLAEIFKKYDKDYRVFIVGDAAMAFYELTSKYGAIDYYQRNDTPGIVWLQKFKEHFPKSIWLNPEVPGPWLSESRKMIMDIFPMYQLSLDGLEKAIKKLI</sequence>
<name>A0A5B9DCB9_9ARCH</name>
<dbReference type="KEGG" id="psyt:DSAG12_02230"/>
<accession>A0A5B9DCB9</accession>
<dbReference type="Proteomes" id="UP000321408">
    <property type="component" value="Chromosome"/>
</dbReference>
<protein>
    <submittedName>
        <fullName evidence="1">VWA containing CoxE family protein</fullName>
    </submittedName>
</protein>
<keyword evidence="2" id="KW-1185">Reference proteome</keyword>
<organism evidence="1 2">
    <name type="scientific">Promethearchaeum syntrophicum</name>
    <dbReference type="NCBI Taxonomy" id="2594042"/>
    <lineage>
        <taxon>Archaea</taxon>
        <taxon>Promethearchaeati</taxon>
        <taxon>Promethearchaeota</taxon>
        <taxon>Promethearchaeia</taxon>
        <taxon>Promethearchaeales</taxon>
        <taxon>Promethearchaeaceae</taxon>
        <taxon>Promethearchaeum</taxon>
    </lineage>
</organism>
<dbReference type="PANTHER" id="PTHR39338">
    <property type="entry name" value="BLL5662 PROTEIN-RELATED"/>
    <property type="match status" value="1"/>
</dbReference>
<reference evidence="1 2" key="1">
    <citation type="journal article" date="2020" name="Nature">
        <title>Isolation of an archaeon at the prokaryote-eukaryote interface.</title>
        <authorList>
            <person name="Imachi H."/>
            <person name="Nobu M.K."/>
            <person name="Nakahara N."/>
            <person name="Morono Y."/>
            <person name="Ogawara M."/>
            <person name="Takaki Y."/>
            <person name="Takano Y."/>
            <person name="Uematsu K."/>
            <person name="Ikuta T."/>
            <person name="Ito M."/>
            <person name="Matsui Y."/>
            <person name="Miyazaki M."/>
            <person name="Murata K."/>
            <person name="Saito Y."/>
            <person name="Sakai S."/>
            <person name="Song C."/>
            <person name="Tasumi E."/>
            <person name="Yamanaka Y."/>
            <person name="Yamaguchi T."/>
            <person name="Kamagata Y."/>
            <person name="Tamaki H."/>
            <person name="Takai K."/>
        </authorList>
    </citation>
    <scope>NUCLEOTIDE SEQUENCE [LARGE SCALE GENOMIC DNA]</scope>
    <source>
        <strain evidence="1 2">MK-D1</strain>
    </source>
</reference>
<evidence type="ECO:0000313" key="2">
    <source>
        <dbReference type="Proteomes" id="UP000321408"/>
    </source>
</evidence>
<dbReference type="EMBL" id="CP042905">
    <property type="protein sequence ID" value="QEE16400.1"/>
    <property type="molecule type" value="Genomic_DNA"/>
</dbReference>
<gene>
    <name evidence="1" type="ORF">DSAG12_02230</name>
</gene>
<dbReference type="AlphaFoldDB" id="A0A5B9DCB9"/>
<dbReference type="RefSeq" id="WP_147663281.1">
    <property type="nucleotide sequence ID" value="NZ_CP042905.2"/>
</dbReference>
<dbReference type="GeneID" id="41330220"/>
<evidence type="ECO:0000313" key="1">
    <source>
        <dbReference type="EMBL" id="QEE16400.1"/>
    </source>
</evidence>
<reference evidence="1 2" key="2">
    <citation type="journal article" date="2024" name="Int. J. Syst. Evol. Microbiol.">
        <title>Promethearchaeum syntrophicum gen. nov., sp. nov., an anaerobic, obligately syntrophic archaeon, the first isolate of the lineage 'Asgard' archaea, and proposal of the new archaeal phylum Promethearchaeota phyl. nov. and kingdom Promethearchaeati regn. nov.</title>
        <authorList>
            <person name="Imachi H."/>
            <person name="Nobu M.K."/>
            <person name="Kato S."/>
            <person name="Takaki Y."/>
            <person name="Miyazaki M."/>
            <person name="Miyata M."/>
            <person name="Ogawara M."/>
            <person name="Saito Y."/>
            <person name="Sakai S."/>
            <person name="Tahara Y.O."/>
            <person name="Takano Y."/>
            <person name="Tasumi E."/>
            <person name="Uematsu K."/>
            <person name="Yoshimura T."/>
            <person name="Itoh T."/>
            <person name="Ohkuma M."/>
            <person name="Takai K."/>
        </authorList>
    </citation>
    <scope>NUCLEOTIDE SEQUENCE [LARGE SCALE GENOMIC DNA]</scope>
    <source>
        <strain evidence="1 2">MK-D1</strain>
    </source>
</reference>
<proteinExistence type="predicted"/>
<dbReference type="PANTHER" id="PTHR39338:SF7">
    <property type="entry name" value="BLL6692 PROTEIN"/>
    <property type="match status" value="1"/>
</dbReference>